<dbReference type="SUPFAM" id="SSF51735">
    <property type="entry name" value="NAD(P)-binding Rossmann-fold domains"/>
    <property type="match status" value="1"/>
</dbReference>
<dbReference type="RefSeq" id="WP_024925203.1">
    <property type="nucleotide sequence ID" value="NZ_MDEO01000035.1"/>
</dbReference>
<feature type="domain" description="NAD-dependent epimerase/dehydratase" evidence="1">
    <location>
        <begin position="4"/>
        <end position="190"/>
    </location>
</feature>
<feature type="domain" description="Capsular polysaccharide assembling protein CapF C-terminal" evidence="2">
    <location>
        <begin position="254"/>
        <end position="364"/>
    </location>
</feature>
<dbReference type="InterPro" id="IPR050177">
    <property type="entry name" value="Lipid_A_modif_metabolic_enz"/>
</dbReference>
<dbReference type="InterPro" id="IPR029303">
    <property type="entry name" value="CapF_C"/>
</dbReference>
<dbReference type="Gene3D" id="2.60.120.10">
    <property type="entry name" value="Jelly Rolls"/>
    <property type="match status" value="1"/>
</dbReference>
<organism evidence="3 4">
    <name type="scientific">Mesorhizobium hungaricum</name>
    <dbReference type="NCBI Taxonomy" id="1566387"/>
    <lineage>
        <taxon>Bacteria</taxon>
        <taxon>Pseudomonadati</taxon>
        <taxon>Pseudomonadota</taxon>
        <taxon>Alphaproteobacteria</taxon>
        <taxon>Hyphomicrobiales</taxon>
        <taxon>Phyllobacteriaceae</taxon>
        <taxon>Mesorhizobium</taxon>
    </lineage>
</organism>
<proteinExistence type="predicted"/>
<gene>
    <name evidence="3" type="ORF">QV13_20610</name>
</gene>
<evidence type="ECO:0000259" key="1">
    <source>
        <dbReference type="Pfam" id="PF01370"/>
    </source>
</evidence>
<dbReference type="InterPro" id="IPR014710">
    <property type="entry name" value="RmlC-like_jellyroll"/>
</dbReference>
<dbReference type="InterPro" id="IPR036291">
    <property type="entry name" value="NAD(P)-bd_dom_sf"/>
</dbReference>
<sequence length="368" mass="40889">MKKIAVTGCRGFIGQNLVRRLEELGFEIGRISHDDDDVSVRAALAGSCAVFHLAGVNRPTDEVEFQSGNVGMTQRLIGLLREDQMRLPVIYASSIQAERNNSYGRSKRQAEELVAAFGREQMTAVHIFRLPNVFGKWAKPNYNSVVATFCYNLARDLPIVVNDPEAPLRLVYIDDVVDAFIALLDDAESAVRDGVVKPEYVTTVGYVAALIQSFRDSRRTLLTDAVGSGLIRALHATYLSYLPPAEFSYTLKSNTDPRGAFVEVLRTVNCGQFSYFTAHPGVTRGGHYHHTKTEKFLVVQGKARFGFRHILTGERFEVFASGSEPMVVETVPGWVHDVTNIGDQMMIVLLWANELFDQSRPDTIAAKV</sequence>
<dbReference type="Pfam" id="PF01370">
    <property type="entry name" value="Epimerase"/>
    <property type="match status" value="1"/>
</dbReference>
<protein>
    <submittedName>
        <fullName evidence="3">Capsular biosynthesis protein</fullName>
    </submittedName>
</protein>
<dbReference type="InterPro" id="IPR011051">
    <property type="entry name" value="RmlC_Cupin_sf"/>
</dbReference>
<dbReference type="Gene3D" id="3.40.50.720">
    <property type="entry name" value="NAD(P)-binding Rossmann-like Domain"/>
    <property type="match status" value="1"/>
</dbReference>
<comment type="caution">
    <text evidence="3">The sequence shown here is derived from an EMBL/GenBank/DDBJ whole genome shotgun (WGS) entry which is preliminary data.</text>
</comment>
<dbReference type="EMBL" id="MDEO01000035">
    <property type="protein sequence ID" value="OCX14820.1"/>
    <property type="molecule type" value="Genomic_DNA"/>
</dbReference>
<dbReference type="PANTHER" id="PTHR43245">
    <property type="entry name" value="BIFUNCTIONAL POLYMYXIN RESISTANCE PROTEIN ARNA"/>
    <property type="match status" value="1"/>
</dbReference>
<dbReference type="OrthoDB" id="9795501at2"/>
<name>A0A1C2DJ95_9HYPH</name>
<dbReference type="STRING" id="1566387.QV13_20610"/>
<evidence type="ECO:0000259" key="2">
    <source>
        <dbReference type="Pfam" id="PF14667"/>
    </source>
</evidence>
<dbReference type="CDD" id="cd07007">
    <property type="entry name" value="cupin_CapF-like_C"/>
    <property type="match status" value="1"/>
</dbReference>
<dbReference type="NCBIfam" id="NF047837">
    <property type="entry name" value="UDPAcbARedWbcJ"/>
    <property type="match status" value="1"/>
</dbReference>
<dbReference type="Pfam" id="PF14667">
    <property type="entry name" value="Polysacc_synt_C"/>
    <property type="match status" value="1"/>
</dbReference>
<evidence type="ECO:0000313" key="4">
    <source>
        <dbReference type="Proteomes" id="UP000094412"/>
    </source>
</evidence>
<evidence type="ECO:0000313" key="3">
    <source>
        <dbReference type="EMBL" id="OCX14820.1"/>
    </source>
</evidence>
<dbReference type="AlphaFoldDB" id="A0A1C2DJ95"/>
<dbReference type="PANTHER" id="PTHR43245:SF55">
    <property type="entry name" value="NAD(P)-BINDING DOMAIN-CONTAINING PROTEIN"/>
    <property type="match status" value="1"/>
</dbReference>
<dbReference type="SUPFAM" id="SSF51182">
    <property type="entry name" value="RmlC-like cupins"/>
    <property type="match status" value="1"/>
</dbReference>
<reference evidence="3 4" key="1">
    <citation type="submission" date="2016-08" db="EMBL/GenBank/DDBJ databases">
        <title>Whole genome sequence of Mesorhizobium sp. strain UASWS1009 isolated from industrial sewage.</title>
        <authorList>
            <person name="Crovadore J."/>
            <person name="Calmin G."/>
            <person name="Chablais R."/>
            <person name="Cochard B."/>
            <person name="Lefort F."/>
        </authorList>
    </citation>
    <scope>NUCLEOTIDE SEQUENCE [LARGE SCALE GENOMIC DNA]</scope>
    <source>
        <strain evidence="3 4">UASWS1009</strain>
    </source>
</reference>
<keyword evidence="4" id="KW-1185">Reference proteome</keyword>
<dbReference type="Proteomes" id="UP000094412">
    <property type="component" value="Unassembled WGS sequence"/>
</dbReference>
<accession>A0A1C2DJ95</accession>
<dbReference type="InterPro" id="IPR001509">
    <property type="entry name" value="Epimerase_deHydtase"/>
</dbReference>